<evidence type="ECO:0000256" key="1">
    <source>
        <dbReference type="ARBA" id="ARBA00022737"/>
    </source>
</evidence>
<comment type="caution">
    <text evidence="7">The sequence shown here is derived from an EMBL/GenBank/DDBJ whole genome shotgun (WGS) entry which is preliminary data.</text>
</comment>
<keyword evidence="1" id="KW-0677">Repeat</keyword>
<dbReference type="OrthoDB" id="410044at2759"/>
<dbReference type="Pfam" id="PF00397">
    <property type="entry name" value="WW"/>
    <property type="match status" value="1"/>
</dbReference>
<proteinExistence type="predicted"/>
<dbReference type="PROSITE" id="PS01159">
    <property type="entry name" value="WW_DOMAIN_1"/>
    <property type="match status" value="1"/>
</dbReference>
<keyword evidence="8" id="KW-1185">Reference proteome</keyword>
<dbReference type="AlphaFoldDB" id="A0A9Q0FDA8"/>
<reference evidence="7" key="2">
    <citation type="journal article" date="2023" name="Plants (Basel)">
        <title>Annotation of the Turnera subulata (Passifloraceae) Draft Genome Reveals the S-Locus Evolved after the Divergence of Turneroideae from Passifloroideae in a Stepwise Manner.</title>
        <authorList>
            <person name="Henning P.M."/>
            <person name="Roalson E.H."/>
            <person name="Mir W."/>
            <person name="McCubbin A.G."/>
            <person name="Shore J.S."/>
        </authorList>
    </citation>
    <scope>NUCLEOTIDE SEQUENCE</scope>
    <source>
        <strain evidence="7">F60SS</strain>
    </source>
</reference>
<dbReference type="Gene3D" id="3.30.70.330">
    <property type="match status" value="2"/>
</dbReference>
<dbReference type="InterPro" id="IPR000504">
    <property type="entry name" value="RRM_dom"/>
</dbReference>
<feature type="compositionally biased region" description="Polar residues" evidence="4">
    <location>
        <begin position="426"/>
        <end position="440"/>
    </location>
</feature>
<gene>
    <name evidence="7" type="ORF">Tsubulata_016568</name>
</gene>
<feature type="domain" description="RRM" evidence="6">
    <location>
        <begin position="153"/>
        <end position="232"/>
    </location>
</feature>
<accession>A0A9Q0FDA8</accession>
<dbReference type="Proteomes" id="UP001141552">
    <property type="component" value="Unassembled WGS sequence"/>
</dbReference>
<feature type="region of interest" description="Disordered" evidence="4">
    <location>
        <begin position="1"/>
        <end position="145"/>
    </location>
</feature>
<evidence type="ECO:0008006" key="9">
    <source>
        <dbReference type="Google" id="ProtNLM"/>
    </source>
</evidence>
<evidence type="ECO:0000256" key="3">
    <source>
        <dbReference type="PROSITE-ProRule" id="PRU00176"/>
    </source>
</evidence>
<dbReference type="EMBL" id="JAKUCV010005951">
    <property type="protein sequence ID" value="KAJ4829242.1"/>
    <property type="molecule type" value="Genomic_DNA"/>
</dbReference>
<feature type="domain" description="RRM" evidence="6">
    <location>
        <begin position="242"/>
        <end position="322"/>
    </location>
</feature>
<dbReference type="PANTHER" id="PTHR24012">
    <property type="entry name" value="RNA BINDING PROTEIN"/>
    <property type="match status" value="1"/>
</dbReference>
<feature type="compositionally biased region" description="Basic residues" evidence="4">
    <location>
        <begin position="24"/>
        <end position="36"/>
    </location>
</feature>
<dbReference type="InterPro" id="IPR001202">
    <property type="entry name" value="WW_dom"/>
</dbReference>
<feature type="region of interest" description="Disordered" evidence="4">
    <location>
        <begin position="454"/>
        <end position="481"/>
    </location>
</feature>
<dbReference type="SMART" id="SM00456">
    <property type="entry name" value="WW"/>
    <property type="match status" value="1"/>
</dbReference>
<dbReference type="Pfam" id="PF00076">
    <property type="entry name" value="RRM_1"/>
    <property type="match status" value="2"/>
</dbReference>
<dbReference type="SUPFAM" id="SSF54928">
    <property type="entry name" value="RNA-binding domain, RBD"/>
    <property type="match status" value="2"/>
</dbReference>
<feature type="region of interest" description="Disordered" evidence="4">
    <location>
        <begin position="408"/>
        <end position="440"/>
    </location>
</feature>
<dbReference type="PROSITE" id="PS50020">
    <property type="entry name" value="WW_DOMAIN_2"/>
    <property type="match status" value="1"/>
</dbReference>
<dbReference type="Gene3D" id="2.20.70.10">
    <property type="match status" value="1"/>
</dbReference>
<sequence>MERYDRADHQNYHEQQQHPPSYQHSHHFHPHHHHHQPPLLPTPQLPPAPPQQQQQQYPPPPQQQQQYPPQHQHFHQYPPPPNQNNQFIDQQNHEPYYNHHQNDDFYPNHTHHNHQHQHQQMAGEPIEPLGGGGGGGGGFRSGVRKRDYNDGTAKLYVAPVRNATEEDIRHLFQKHGSIVEVVFPKEKYTGQRQGYCFVKYASLEEAERAIRALNGQHIPGEMATMKVRYADGERERLGGFVDKLYVGCINKLASREELEEIFTPYGHVEDIFIARDEMKQCRGFAFVKFSQRDMALAAIKALHGNFTMRDCDQPLIVRFADPKKPRTGESRGNYGCGGTNFGPGSQEPIARPVPNFADCIGGFPNASYSSQHDSTNSQLQDAVSYLKQEPTAPHGTAPPLALVKQTPSMSSSMPVKHPQALEDCSRSSQQGASEMQKKTQNLEQQWVMQIPLQETSSSGGNPQVASSIAAASAGPISPQRVDADECDWSEHSCPDGYKYYYNCVTCESRWDKPEEFSTSQQSLQKRQKPPNGNQQCHSFLPVFSSEEVDKKQKDMDPVQIHSEKSQFVVPACVPVAVSDIYSCIRVKK</sequence>
<evidence type="ECO:0000259" key="6">
    <source>
        <dbReference type="PROSITE" id="PS50102"/>
    </source>
</evidence>
<evidence type="ECO:0000313" key="8">
    <source>
        <dbReference type="Proteomes" id="UP001141552"/>
    </source>
</evidence>
<feature type="compositionally biased region" description="Basic and acidic residues" evidence="4">
    <location>
        <begin position="1"/>
        <end position="16"/>
    </location>
</feature>
<dbReference type="SMART" id="SM00360">
    <property type="entry name" value="RRM"/>
    <property type="match status" value="2"/>
</dbReference>
<evidence type="ECO:0000313" key="7">
    <source>
        <dbReference type="EMBL" id="KAJ4829242.1"/>
    </source>
</evidence>
<feature type="compositionally biased region" description="Pro residues" evidence="4">
    <location>
        <begin position="38"/>
        <end position="50"/>
    </location>
</feature>
<dbReference type="InterPro" id="IPR036020">
    <property type="entry name" value="WW_dom_sf"/>
</dbReference>
<dbReference type="PROSITE" id="PS50102">
    <property type="entry name" value="RRM"/>
    <property type="match status" value="2"/>
</dbReference>
<dbReference type="CDD" id="cd00201">
    <property type="entry name" value="WW"/>
    <property type="match status" value="1"/>
</dbReference>
<evidence type="ECO:0000256" key="2">
    <source>
        <dbReference type="ARBA" id="ARBA00022884"/>
    </source>
</evidence>
<feature type="compositionally biased region" description="Polar residues" evidence="4">
    <location>
        <begin position="454"/>
        <end position="464"/>
    </location>
</feature>
<feature type="compositionally biased region" description="Gly residues" evidence="4">
    <location>
        <begin position="129"/>
        <end position="140"/>
    </location>
</feature>
<reference evidence="7" key="1">
    <citation type="submission" date="2022-02" db="EMBL/GenBank/DDBJ databases">
        <authorList>
            <person name="Henning P.M."/>
            <person name="McCubbin A.G."/>
            <person name="Shore J.S."/>
        </authorList>
    </citation>
    <scope>NUCLEOTIDE SEQUENCE</scope>
    <source>
        <strain evidence="7">F60SS</strain>
        <tissue evidence="7">Leaves</tissue>
    </source>
</reference>
<name>A0A9Q0FDA8_9ROSI</name>
<keyword evidence="2 3" id="KW-0694">RNA-binding</keyword>
<evidence type="ECO:0000256" key="4">
    <source>
        <dbReference type="SAM" id="MobiDB-lite"/>
    </source>
</evidence>
<dbReference type="GO" id="GO:0003723">
    <property type="term" value="F:RNA binding"/>
    <property type="evidence" value="ECO:0007669"/>
    <property type="project" value="UniProtKB-UniRule"/>
</dbReference>
<protein>
    <recommendedName>
        <fullName evidence="9">Flowering time control protein FCA</fullName>
    </recommendedName>
</protein>
<dbReference type="InterPro" id="IPR012677">
    <property type="entry name" value="Nucleotide-bd_a/b_plait_sf"/>
</dbReference>
<evidence type="ECO:0000259" key="5">
    <source>
        <dbReference type="PROSITE" id="PS50020"/>
    </source>
</evidence>
<feature type="compositionally biased region" description="Low complexity" evidence="4">
    <location>
        <begin position="465"/>
        <end position="478"/>
    </location>
</feature>
<organism evidence="7 8">
    <name type="scientific">Turnera subulata</name>
    <dbReference type="NCBI Taxonomy" id="218843"/>
    <lineage>
        <taxon>Eukaryota</taxon>
        <taxon>Viridiplantae</taxon>
        <taxon>Streptophyta</taxon>
        <taxon>Embryophyta</taxon>
        <taxon>Tracheophyta</taxon>
        <taxon>Spermatophyta</taxon>
        <taxon>Magnoliopsida</taxon>
        <taxon>eudicotyledons</taxon>
        <taxon>Gunneridae</taxon>
        <taxon>Pentapetalae</taxon>
        <taxon>rosids</taxon>
        <taxon>fabids</taxon>
        <taxon>Malpighiales</taxon>
        <taxon>Passifloraceae</taxon>
        <taxon>Turnera</taxon>
    </lineage>
</organism>
<dbReference type="SUPFAM" id="SSF51045">
    <property type="entry name" value="WW domain"/>
    <property type="match status" value="1"/>
</dbReference>
<dbReference type="InterPro" id="IPR035979">
    <property type="entry name" value="RBD_domain_sf"/>
</dbReference>
<feature type="domain" description="WW" evidence="5">
    <location>
        <begin position="488"/>
        <end position="515"/>
    </location>
</feature>